<proteinExistence type="predicted"/>
<evidence type="ECO:0000256" key="2">
    <source>
        <dbReference type="SAM" id="SignalP"/>
    </source>
</evidence>
<keyword evidence="3" id="KW-1185">Reference proteome</keyword>
<evidence type="ECO:0000313" key="4">
    <source>
        <dbReference type="WBParaSite" id="nRc.2.0.1.t04790-RA"/>
    </source>
</evidence>
<evidence type="ECO:0000313" key="3">
    <source>
        <dbReference type="Proteomes" id="UP000887565"/>
    </source>
</evidence>
<dbReference type="WBParaSite" id="nRc.2.0.1.t04790-RA">
    <property type="protein sequence ID" value="nRc.2.0.1.t04790-RA"/>
    <property type="gene ID" value="nRc.2.0.1.g04790"/>
</dbReference>
<sequence>MSCVIFLFFGVHSCLSLTEKILQTLEHVLEKSCDEFRCSAGNNPFWINKCCSTLGSKCCPWPTTLGFGTVIVGLILLVVFLLFLRRRS</sequence>
<feature type="chain" id="PRO_5037363670" evidence="2">
    <location>
        <begin position="17"/>
        <end position="88"/>
    </location>
</feature>
<keyword evidence="1" id="KW-0472">Membrane</keyword>
<organism evidence="3 4">
    <name type="scientific">Romanomermis culicivorax</name>
    <name type="common">Nematode worm</name>
    <dbReference type="NCBI Taxonomy" id="13658"/>
    <lineage>
        <taxon>Eukaryota</taxon>
        <taxon>Metazoa</taxon>
        <taxon>Ecdysozoa</taxon>
        <taxon>Nematoda</taxon>
        <taxon>Enoplea</taxon>
        <taxon>Dorylaimia</taxon>
        <taxon>Mermithida</taxon>
        <taxon>Mermithoidea</taxon>
        <taxon>Mermithidae</taxon>
        <taxon>Romanomermis</taxon>
    </lineage>
</organism>
<protein>
    <submittedName>
        <fullName evidence="4">Uncharacterized protein</fullName>
    </submittedName>
</protein>
<keyword evidence="2" id="KW-0732">Signal</keyword>
<keyword evidence="1" id="KW-1133">Transmembrane helix</keyword>
<feature type="signal peptide" evidence="2">
    <location>
        <begin position="1"/>
        <end position="16"/>
    </location>
</feature>
<name>A0A915HTR9_ROMCU</name>
<dbReference type="Proteomes" id="UP000887565">
    <property type="component" value="Unplaced"/>
</dbReference>
<reference evidence="4" key="1">
    <citation type="submission" date="2022-11" db="UniProtKB">
        <authorList>
            <consortium name="WormBaseParasite"/>
        </authorList>
    </citation>
    <scope>IDENTIFICATION</scope>
</reference>
<dbReference type="AlphaFoldDB" id="A0A915HTR9"/>
<accession>A0A915HTR9</accession>
<feature type="transmembrane region" description="Helical" evidence="1">
    <location>
        <begin position="65"/>
        <end position="84"/>
    </location>
</feature>
<keyword evidence="1" id="KW-0812">Transmembrane</keyword>
<evidence type="ECO:0000256" key="1">
    <source>
        <dbReference type="SAM" id="Phobius"/>
    </source>
</evidence>